<dbReference type="AlphaFoldDB" id="A0A4U5WYS8"/>
<feature type="compositionally biased region" description="Pro residues" evidence="1">
    <location>
        <begin position="7"/>
        <end position="21"/>
    </location>
</feature>
<name>A0A4U5WYS8_STRGB</name>
<comment type="caution">
    <text evidence="3">The sequence shown here is derived from an EMBL/GenBank/DDBJ whole genome shotgun (WGS) entry which is preliminary data.</text>
</comment>
<dbReference type="Proteomes" id="UP000308632">
    <property type="component" value="Unassembled WGS sequence"/>
</dbReference>
<feature type="transmembrane region" description="Helical" evidence="2">
    <location>
        <begin position="31"/>
        <end position="55"/>
    </location>
</feature>
<accession>A0A4U5WYS8</accession>
<dbReference type="RefSeq" id="WP_137302442.1">
    <property type="nucleotide sequence ID" value="NZ_BMVD01000004.1"/>
</dbReference>
<reference evidence="3 4" key="1">
    <citation type="submission" date="2019-04" db="EMBL/GenBank/DDBJ databases">
        <title>Streptomyces lasaliensis sp.nov., an Actinomycete isolated from soil which produces the polyether antibiotic lasalocid.</title>
        <authorList>
            <person name="Erwin G."/>
            <person name="Haber C."/>
        </authorList>
    </citation>
    <scope>NUCLEOTIDE SEQUENCE [LARGE SCALE GENOMIC DNA]</scope>
    <source>
        <strain evidence="3 4">DSM 40089</strain>
    </source>
</reference>
<dbReference type="EMBL" id="SZPR01000019">
    <property type="protein sequence ID" value="TKT06851.1"/>
    <property type="molecule type" value="Genomic_DNA"/>
</dbReference>
<evidence type="ECO:0008006" key="5">
    <source>
        <dbReference type="Google" id="ProtNLM"/>
    </source>
</evidence>
<feature type="region of interest" description="Disordered" evidence="1">
    <location>
        <begin position="58"/>
        <end position="79"/>
    </location>
</feature>
<keyword evidence="2" id="KW-0472">Membrane</keyword>
<proteinExistence type="predicted"/>
<gene>
    <name evidence="3" type="ORF">E4U92_23475</name>
</gene>
<protein>
    <recommendedName>
        <fullName evidence="5">Secreted protein</fullName>
    </recommendedName>
</protein>
<keyword evidence="2" id="KW-1133">Transmembrane helix</keyword>
<evidence type="ECO:0000313" key="3">
    <source>
        <dbReference type="EMBL" id="TKT06851.1"/>
    </source>
</evidence>
<evidence type="ECO:0000256" key="2">
    <source>
        <dbReference type="SAM" id="Phobius"/>
    </source>
</evidence>
<evidence type="ECO:0000313" key="4">
    <source>
        <dbReference type="Proteomes" id="UP000308632"/>
    </source>
</evidence>
<evidence type="ECO:0000256" key="1">
    <source>
        <dbReference type="SAM" id="MobiDB-lite"/>
    </source>
</evidence>
<sequence length="273" mass="28781">MSETVPEPHPAPEPGPEPAAPPARRHRPARVAAVTGAALLAAAVLGGTGYTVVAVRGADRDPGRPTWKLPAEAEDHKADDAGRDKGLKALFLPFGEDGHAVGPDVGEFGNDTELSGARAAALQKDSLRDLPGPTRRRLQEQVDKQRIQGMAMRSYLVNYGQAVGSRNTFTVSVTLERMANRTAVRDLSTLYTGLLGATDVFRKAPKIQGHKDAGCFLTPKGKKYGLESAICSGYVGDVLVSAYASGPVPLSGEDVGAFFTAQLDRIDNPGQAV</sequence>
<feature type="region of interest" description="Disordered" evidence="1">
    <location>
        <begin position="1"/>
        <end position="29"/>
    </location>
</feature>
<organism evidence="3 4">
    <name type="scientific">Streptomyces galbus</name>
    <dbReference type="NCBI Taxonomy" id="33898"/>
    <lineage>
        <taxon>Bacteria</taxon>
        <taxon>Bacillati</taxon>
        <taxon>Actinomycetota</taxon>
        <taxon>Actinomycetes</taxon>
        <taxon>Kitasatosporales</taxon>
        <taxon>Streptomycetaceae</taxon>
        <taxon>Streptomyces</taxon>
    </lineage>
</organism>
<keyword evidence="2" id="KW-0812">Transmembrane</keyword>